<keyword evidence="2 9" id="KW-0813">Transport</keyword>
<comment type="function">
    <text evidence="9">Part of the tripartite ATP-independent periplasmic (TRAP) transport system.</text>
</comment>
<evidence type="ECO:0000256" key="9">
    <source>
        <dbReference type="RuleBase" id="RU369079"/>
    </source>
</evidence>
<keyword evidence="3" id="KW-1003">Cell membrane</keyword>
<dbReference type="Pfam" id="PF04290">
    <property type="entry name" value="DctQ"/>
    <property type="match status" value="1"/>
</dbReference>
<evidence type="ECO:0000256" key="3">
    <source>
        <dbReference type="ARBA" id="ARBA00022475"/>
    </source>
</evidence>
<proteinExistence type="inferred from homology"/>
<keyword evidence="12" id="KW-1185">Reference proteome</keyword>
<evidence type="ECO:0000256" key="5">
    <source>
        <dbReference type="ARBA" id="ARBA00022692"/>
    </source>
</evidence>
<sequence length="178" mass="20241">MINMNTGQKPFLGTLKRAEDTVMSFMKWILILAMSGMVGVVFLQIVSRYAFSFSLGWSEEVARLLFICITFLGAAVLARKEDHLKVTVITDMLPERAKHFAALFATSVALICGRFLVEGGWETMVREWDQRTPSLQFPMGIVFLIIFLSVCLLTLWLFVNFLIHLNRFVVGEKPEELS</sequence>
<evidence type="ECO:0000256" key="7">
    <source>
        <dbReference type="ARBA" id="ARBA00023136"/>
    </source>
</evidence>
<dbReference type="GO" id="GO:0022857">
    <property type="term" value="F:transmembrane transporter activity"/>
    <property type="evidence" value="ECO:0007669"/>
    <property type="project" value="UniProtKB-UniRule"/>
</dbReference>
<evidence type="ECO:0000256" key="6">
    <source>
        <dbReference type="ARBA" id="ARBA00022989"/>
    </source>
</evidence>
<comment type="similarity">
    <text evidence="8 9">Belongs to the TRAP transporter small permease family.</text>
</comment>
<reference evidence="11 12" key="1">
    <citation type="submission" date="2018-01" db="EMBL/GenBank/DDBJ databases">
        <title>The draft genome sequence of Cohaesibacter sp. H1304.</title>
        <authorList>
            <person name="Wang N.-N."/>
            <person name="Du Z.-J."/>
        </authorList>
    </citation>
    <scope>NUCLEOTIDE SEQUENCE [LARGE SCALE GENOMIC DNA]</scope>
    <source>
        <strain evidence="11 12">H1304</strain>
    </source>
</reference>
<dbReference type="GO" id="GO:0005886">
    <property type="term" value="C:plasma membrane"/>
    <property type="evidence" value="ECO:0007669"/>
    <property type="project" value="UniProtKB-SubCell"/>
</dbReference>
<evidence type="ECO:0000256" key="2">
    <source>
        <dbReference type="ARBA" id="ARBA00022448"/>
    </source>
</evidence>
<keyword evidence="4 9" id="KW-0997">Cell inner membrane</keyword>
<dbReference type="Proteomes" id="UP000234881">
    <property type="component" value="Unassembled WGS sequence"/>
</dbReference>
<evidence type="ECO:0000256" key="1">
    <source>
        <dbReference type="ARBA" id="ARBA00004429"/>
    </source>
</evidence>
<dbReference type="InterPro" id="IPR007387">
    <property type="entry name" value="TRAP_DctQ"/>
</dbReference>
<feature type="transmembrane region" description="Helical" evidence="9">
    <location>
        <begin position="61"/>
        <end position="78"/>
    </location>
</feature>
<comment type="subcellular location">
    <subcellularLocation>
        <location evidence="1 9">Cell inner membrane</location>
        <topology evidence="1 9">Multi-pass membrane protein</topology>
    </subcellularLocation>
</comment>
<evidence type="ECO:0000256" key="8">
    <source>
        <dbReference type="ARBA" id="ARBA00038436"/>
    </source>
</evidence>
<dbReference type="PANTHER" id="PTHR35011">
    <property type="entry name" value="2,3-DIKETO-L-GULONATE TRAP TRANSPORTER SMALL PERMEASE PROTEIN YIAM"/>
    <property type="match status" value="1"/>
</dbReference>
<keyword evidence="5 9" id="KW-0812">Transmembrane</keyword>
<comment type="caution">
    <text evidence="11">The sequence shown here is derived from an EMBL/GenBank/DDBJ whole genome shotgun (WGS) entry which is preliminary data.</text>
</comment>
<accession>A0A2N5XLM4</accession>
<dbReference type="EMBL" id="PKUQ01000052">
    <property type="protein sequence ID" value="PLW75375.1"/>
    <property type="molecule type" value="Genomic_DNA"/>
</dbReference>
<dbReference type="GO" id="GO:0015740">
    <property type="term" value="P:C4-dicarboxylate transport"/>
    <property type="evidence" value="ECO:0007669"/>
    <property type="project" value="TreeGrafter"/>
</dbReference>
<comment type="subunit">
    <text evidence="9">The complex comprises the extracytoplasmic solute receptor protein and the two transmembrane proteins.</text>
</comment>
<evidence type="ECO:0000259" key="10">
    <source>
        <dbReference type="Pfam" id="PF04290"/>
    </source>
</evidence>
<protein>
    <recommendedName>
        <fullName evidence="9">TRAP transporter small permease protein</fullName>
    </recommendedName>
</protein>
<feature type="transmembrane region" description="Helical" evidence="9">
    <location>
        <begin position="99"/>
        <end position="117"/>
    </location>
</feature>
<name>A0A2N5XLM4_9HYPH</name>
<keyword evidence="6 9" id="KW-1133">Transmembrane helix</keyword>
<evidence type="ECO:0000313" key="12">
    <source>
        <dbReference type="Proteomes" id="UP000234881"/>
    </source>
</evidence>
<keyword evidence="7 9" id="KW-0472">Membrane</keyword>
<dbReference type="InterPro" id="IPR055348">
    <property type="entry name" value="DctQ"/>
</dbReference>
<dbReference type="OrthoDB" id="4964541at2"/>
<organism evidence="11 12">
    <name type="scientific">Cohaesibacter celericrescens</name>
    <dbReference type="NCBI Taxonomy" id="2067669"/>
    <lineage>
        <taxon>Bacteria</taxon>
        <taxon>Pseudomonadati</taxon>
        <taxon>Pseudomonadota</taxon>
        <taxon>Alphaproteobacteria</taxon>
        <taxon>Hyphomicrobiales</taxon>
        <taxon>Cohaesibacteraceae</taxon>
    </lineage>
</organism>
<dbReference type="AlphaFoldDB" id="A0A2N5XLM4"/>
<evidence type="ECO:0000313" key="11">
    <source>
        <dbReference type="EMBL" id="PLW75375.1"/>
    </source>
</evidence>
<gene>
    <name evidence="11" type="ORF">C0081_20110</name>
</gene>
<feature type="transmembrane region" description="Helical" evidence="9">
    <location>
        <begin position="137"/>
        <end position="163"/>
    </location>
</feature>
<evidence type="ECO:0000256" key="4">
    <source>
        <dbReference type="ARBA" id="ARBA00022519"/>
    </source>
</evidence>
<feature type="domain" description="Tripartite ATP-independent periplasmic transporters DctQ component" evidence="10">
    <location>
        <begin position="37"/>
        <end position="162"/>
    </location>
</feature>
<dbReference type="PANTHER" id="PTHR35011:SF2">
    <property type="entry name" value="2,3-DIKETO-L-GULONATE TRAP TRANSPORTER SMALL PERMEASE PROTEIN YIAM"/>
    <property type="match status" value="1"/>
</dbReference>
<feature type="transmembrane region" description="Helical" evidence="9">
    <location>
        <begin position="25"/>
        <end position="46"/>
    </location>
</feature>